<feature type="compositionally biased region" description="Low complexity" evidence="7">
    <location>
        <begin position="380"/>
        <end position="403"/>
    </location>
</feature>
<dbReference type="SUPFAM" id="SSF56112">
    <property type="entry name" value="Protein kinase-like (PK-like)"/>
    <property type="match status" value="1"/>
</dbReference>
<dbReference type="InterPro" id="IPR045270">
    <property type="entry name" value="STKc_AGC"/>
</dbReference>
<dbReference type="PROSITE" id="PS00107">
    <property type="entry name" value="PROTEIN_KINASE_ATP"/>
    <property type="match status" value="1"/>
</dbReference>
<protein>
    <recommendedName>
        <fullName evidence="8">Protein kinase domain-containing protein</fullName>
    </recommendedName>
</protein>
<evidence type="ECO:0000313" key="9">
    <source>
        <dbReference type="EMBL" id="KAA0148038.1"/>
    </source>
</evidence>
<evidence type="ECO:0000259" key="8">
    <source>
        <dbReference type="PROSITE" id="PS50011"/>
    </source>
</evidence>
<dbReference type="Gene3D" id="3.30.200.20">
    <property type="entry name" value="Phosphorylase Kinase, domain 1"/>
    <property type="match status" value="1"/>
</dbReference>
<dbReference type="PANTHER" id="PTHR24353:SF37">
    <property type="entry name" value="CAMP-DEPENDENT PROTEIN KINASE CATALYTIC SUBUNIT PRKX"/>
    <property type="match status" value="1"/>
</dbReference>
<gene>
    <name evidence="9" type="ORF">FNF29_06981</name>
</gene>
<proteinExistence type="predicted"/>
<sequence length="610" mass="64150">MGCTSSKADAYTLVVLASPTSKPLETLLNDRDAEGIRGHTSRIAAESGRYYFGRGDSGPESIFLDPSEIDMDSAVEIGAGGFGAVFASLHLPTGAVVAVKRIRKSREGRFRREIDQETKALAKLQGCPFVVKFYGRTETPTHECFVLQLLQGGELYSHLSRTPGKRFSESVTRFYAAELVTCLESLHARGMAYRDLKPENLCLDSDGHIALIDFGFCCPVDARGLARGYVGTPYFMSPEILDPRSKDMGYPAQAVDWWAMGCALWEMLAGSHPFGGPEMTKHEVFIKITHGRSHPPMRLSAEARSLLALLLTVDYKARLKTAAAIKQHPWFAGVPWEAIAERRVKPPWAPSLSGAADCKYFPRARGRNPRVPDMPPGPMSAQSQGSAGTAAGGSTSLSTGRTGQAAGAGLAVSARAGASSAPSTTSAPVAMTVEETMGTHPEQTGRSRQQAAAARRRHRLASDDTAPTPPLVASGASSRRRIASRRALRGMGASERGQSTRALSGGAGGASGSGFVVGPARPGANSAVAAIGSGSGTSLVSASRRNLGATGLSSSSKVSPSAPDGFSAQGQLRVTGGSRGVRADAGAIAARRDARRQAASLRAITAKRRD</sequence>
<dbReference type="PROSITE" id="PS50011">
    <property type="entry name" value="PROTEIN_KINASE_DOM"/>
    <property type="match status" value="1"/>
</dbReference>
<dbReference type="CDD" id="cd05123">
    <property type="entry name" value="STKc_AGC"/>
    <property type="match status" value="1"/>
</dbReference>
<dbReference type="AlphaFoldDB" id="A0A5A8C585"/>
<evidence type="ECO:0000256" key="3">
    <source>
        <dbReference type="ARBA" id="ARBA00022741"/>
    </source>
</evidence>
<dbReference type="SMART" id="SM00220">
    <property type="entry name" value="S_TKc"/>
    <property type="match status" value="1"/>
</dbReference>
<comment type="caution">
    <text evidence="9">The sequence shown here is derived from an EMBL/GenBank/DDBJ whole genome shotgun (WGS) entry which is preliminary data.</text>
</comment>
<keyword evidence="2" id="KW-0808">Transferase</keyword>
<dbReference type="InterPro" id="IPR008271">
    <property type="entry name" value="Ser/Thr_kinase_AS"/>
</dbReference>
<dbReference type="GO" id="GO:0005524">
    <property type="term" value="F:ATP binding"/>
    <property type="evidence" value="ECO:0007669"/>
    <property type="project" value="UniProtKB-UniRule"/>
</dbReference>
<dbReference type="Gene3D" id="1.10.510.10">
    <property type="entry name" value="Transferase(Phosphotransferase) domain 1"/>
    <property type="match status" value="1"/>
</dbReference>
<dbReference type="GO" id="GO:0005952">
    <property type="term" value="C:cAMP-dependent protein kinase complex"/>
    <property type="evidence" value="ECO:0007669"/>
    <property type="project" value="TreeGrafter"/>
</dbReference>
<dbReference type="InterPro" id="IPR017441">
    <property type="entry name" value="Protein_kinase_ATP_BS"/>
</dbReference>
<feature type="region of interest" description="Disordered" evidence="7">
    <location>
        <begin position="437"/>
        <end position="510"/>
    </location>
</feature>
<accession>A0A5A8C585</accession>
<name>A0A5A8C585_CAFRO</name>
<keyword evidence="1" id="KW-0723">Serine/threonine-protein kinase</keyword>
<evidence type="ECO:0000256" key="7">
    <source>
        <dbReference type="SAM" id="MobiDB-lite"/>
    </source>
</evidence>
<keyword evidence="3 6" id="KW-0547">Nucleotide-binding</keyword>
<dbReference type="Pfam" id="PF00069">
    <property type="entry name" value="Pkinase"/>
    <property type="match status" value="1"/>
</dbReference>
<keyword evidence="10" id="KW-1185">Reference proteome</keyword>
<evidence type="ECO:0000256" key="4">
    <source>
        <dbReference type="ARBA" id="ARBA00022777"/>
    </source>
</evidence>
<feature type="region of interest" description="Disordered" evidence="7">
    <location>
        <begin position="363"/>
        <end position="403"/>
    </location>
</feature>
<feature type="region of interest" description="Disordered" evidence="7">
    <location>
        <begin position="549"/>
        <end position="610"/>
    </location>
</feature>
<reference evidence="9 10" key="1">
    <citation type="submission" date="2019-07" db="EMBL/GenBank/DDBJ databases">
        <title>Genomes of Cafeteria roenbergensis.</title>
        <authorList>
            <person name="Fischer M.G."/>
            <person name="Hackl T."/>
            <person name="Roman M."/>
        </authorList>
    </citation>
    <scope>NUCLEOTIDE SEQUENCE [LARGE SCALE GENOMIC DNA]</scope>
    <source>
        <strain evidence="9 10">BVI</strain>
    </source>
</reference>
<organism evidence="9 10">
    <name type="scientific">Cafeteria roenbergensis</name>
    <name type="common">Marine flagellate</name>
    <dbReference type="NCBI Taxonomy" id="33653"/>
    <lineage>
        <taxon>Eukaryota</taxon>
        <taxon>Sar</taxon>
        <taxon>Stramenopiles</taxon>
        <taxon>Bigyra</taxon>
        <taxon>Opalozoa</taxon>
        <taxon>Bicosoecida</taxon>
        <taxon>Cafeteriaceae</taxon>
        <taxon>Cafeteria</taxon>
    </lineage>
</organism>
<evidence type="ECO:0000313" key="10">
    <source>
        <dbReference type="Proteomes" id="UP000323011"/>
    </source>
</evidence>
<keyword evidence="4" id="KW-0418">Kinase</keyword>
<feature type="binding site" evidence="6">
    <location>
        <position position="104"/>
    </location>
    <ligand>
        <name>ATP</name>
        <dbReference type="ChEBI" id="CHEBI:30616"/>
    </ligand>
</feature>
<keyword evidence="5 6" id="KW-0067">ATP-binding</keyword>
<dbReference type="InterPro" id="IPR011009">
    <property type="entry name" value="Kinase-like_dom_sf"/>
</dbReference>
<evidence type="ECO:0000256" key="5">
    <source>
        <dbReference type="ARBA" id="ARBA00022840"/>
    </source>
</evidence>
<feature type="domain" description="Protein kinase" evidence="8">
    <location>
        <begin position="71"/>
        <end position="331"/>
    </location>
</feature>
<dbReference type="EMBL" id="VLTN01000058">
    <property type="protein sequence ID" value="KAA0148038.1"/>
    <property type="molecule type" value="Genomic_DNA"/>
</dbReference>
<dbReference type="InterPro" id="IPR000719">
    <property type="entry name" value="Prot_kinase_dom"/>
</dbReference>
<dbReference type="Proteomes" id="UP000323011">
    <property type="component" value="Unassembled WGS sequence"/>
</dbReference>
<evidence type="ECO:0000256" key="1">
    <source>
        <dbReference type="ARBA" id="ARBA00022527"/>
    </source>
</evidence>
<dbReference type="GO" id="GO:0004691">
    <property type="term" value="F:cAMP-dependent protein kinase activity"/>
    <property type="evidence" value="ECO:0007669"/>
    <property type="project" value="TreeGrafter"/>
</dbReference>
<feature type="compositionally biased region" description="Basic residues" evidence="7">
    <location>
        <begin position="478"/>
        <end position="488"/>
    </location>
</feature>
<evidence type="ECO:0000256" key="2">
    <source>
        <dbReference type="ARBA" id="ARBA00022679"/>
    </source>
</evidence>
<dbReference type="PANTHER" id="PTHR24353">
    <property type="entry name" value="CYCLIC NUCLEOTIDE-DEPENDENT PROTEIN KINASE"/>
    <property type="match status" value="1"/>
</dbReference>
<dbReference type="PROSITE" id="PS00108">
    <property type="entry name" value="PROTEIN_KINASE_ST"/>
    <property type="match status" value="1"/>
</dbReference>
<evidence type="ECO:0000256" key="6">
    <source>
        <dbReference type="PROSITE-ProRule" id="PRU10141"/>
    </source>
</evidence>